<proteinExistence type="predicted"/>
<feature type="signal peptide" evidence="1">
    <location>
        <begin position="1"/>
        <end position="22"/>
    </location>
</feature>
<reference evidence="2" key="2">
    <citation type="submission" date="2021-04" db="EMBL/GenBank/DDBJ databases">
        <authorList>
            <person name="Gilroy R."/>
        </authorList>
    </citation>
    <scope>NUCLEOTIDE SEQUENCE</scope>
    <source>
        <strain evidence="2">Gambia16-930</strain>
    </source>
</reference>
<protein>
    <recommendedName>
        <fullName evidence="4">DUF4412 domain-containing protein</fullName>
    </recommendedName>
</protein>
<comment type="caution">
    <text evidence="2">The sequence shown here is derived from an EMBL/GenBank/DDBJ whole genome shotgun (WGS) entry which is preliminary data.</text>
</comment>
<evidence type="ECO:0000313" key="3">
    <source>
        <dbReference type="Proteomes" id="UP000824267"/>
    </source>
</evidence>
<name>A0A9D1RJ33_9BACT</name>
<reference evidence="2" key="1">
    <citation type="journal article" date="2021" name="PeerJ">
        <title>Extensive microbial diversity within the chicken gut microbiome revealed by metagenomics and culture.</title>
        <authorList>
            <person name="Gilroy R."/>
            <person name="Ravi A."/>
            <person name="Getino M."/>
            <person name="Pursley I."/>
            <person name="Horton D.L."/>
            <person name="Alikhan N.F."/>
            <person name="Baker D."/>
            <person name="Gharbi K."/>
            <person name="Hall N."/>
            <person name="Watson M."/>
            <person name="Adriaenssens E.M."/>
            <person name="Foster-Nyarko E."/>
            <person name="Jarju S."/>
            <person name="Secka A."/>
            <person name="Antonio M."/>
            <person name="Oren A."/>
            <person name="Chaudhuri R.R."/>
            <person name="La Ragione R."/>
            <person name="Hildebrand F."/>
            <person name="Pallen M.J."/>
        </authorList>
    </citation>
    <scope>NUCLEOTIDE SEQUENCE</scope>
    <source>
        <strain evidence="2">Gambia16-930</strain>
    </source>
</reference>
<feature type="chain" id="PRO_5038843769" description="DUF4412 domain-containing protein" evidence="1">
    <location>
        <begin position="23"/>
        <end position="231"/>
    </location>
</feature>
<accession>A0A9D1RJ33</accession>
<organism evidence="2 3">
    <name type="scientific">Candidatus Onthomorpha intestinigallinarum</name>
    <dbReference type="NCBI Taxonomy" id="2840880"/>
    <lineage>
        <taxon>Bacteria</taxon>
        <taxon>Pseudomonadati</taxon>
        <taxon>Bacteroidota</taxon>
        <taxon>Bacteroidia</taxon>
        <taxon>Bacteroidales</taxon>
        <taxon>Candidatus Onthomorpha</taxon>
    </lineage>
</organism>
<evidence type="ECO:0008006" key="4">
    <source>
        <dbReference type="Google" id="ProtNLM"/>
    </source>
</evidence>
<dbReference type="Proteomes" id="UP000824267">
    <property type="component" value="Unassembled WGS sequence"/>
</dbReference>
<keyword evidence="1" id="KW-0732">Signal</keyword>
<dbReference type="AlphaFoldDB" id="A0A9D1RJ33"/>
<evidence type="ECO:0000313" key="2">
    <source>
        <dbReference type="EMBL" id="HIW87521.1"/>
    </source>
</evidence>
<dbReference type="EMBL" id="DXGG01000142">
    <property type="protein sequence ID" value="HIW87521.1"/>
    <property type="molecule type" value="Genomic_DNA"/>
</dbReference>
<gene>
    <name evidence="2" type="ORF">IAC47_04515</name>
</gene>
<sequence>MKKRLCLLTLCLMCVFSFNVNAQQGKWAGTVKYQLTWTGGSVGAGLPAESEVKIFENKTKYVDMRLGATVLTDAEKKTVTMMFDFSQIPIEDVAGKWFVKDKLEDSVISKFQYNFTGNTKQIANKNAKEVVVTYDNNGVQESETLWVSDELGPVIDISNYPGLKALPLEYKMEFGEDVSCTFTAVEFIEGKVKRTDVLLESDYDELTMEEFQEKMNVLMEAIGGDSSDDDI</sequence>
<evidence type="ECO:0000256" key="1">
    <source>
        <dbReference type="SAM" id="SignalP"/>
    </source>
</evidence>